<accession>A0AAJ7W832</accession>
<dbReference type="Proteomes" id="UP000694925">
    <property type="component" value="Unplaced"/>
</dbReference>
<gene>
    <name evidence="3" type="primary">LOC113463868</name>
</gene>
<organism evidence="2 3">
    <name type="scientific">Ceratina calcarata</name>
    <dbReference type="NCBI Taxonomy" id="156304"/>
    <lineage>
        <taxon>Eukaryota</taxon>
        <taxon>Metazoa</taxon>
        <taxon>Ecdysozoa</taxon>
        <taxon>Arthropoda</taxon>
        <taxon>Hexapoda</taxon>
        <taxon>Insecta</taxon>
        <taxon>Pterygota</taxon>
        <taxon>Neoptera</taxon>
        <taxon>Endopterygota</taxon>
        <taxon>Hymenoptera</taxon>
        <taxon>Apocrita</taxon>
        <taxon>Aculeata</taxon>
        <taxon>Apoidea</taxon>
        <taxon>Anthophila</taxon>
        <taxon>Apidae</taxon>
        <taxon>Ceratina</taxon>
        <taxon>Zadontomerus</taxon>
    </lineage>
</organism>
<protein>
    <submittedName>
        <fullName evidence="3">Uncharacterized protein LOC113463868</fullName>
    </submittedName>
</protein>
<dbReference type="RefSeq" id="XP_026666671.1">
    <property type="nucleotide sequence ID" value="XM_026810870.1"/>
</dbReference>
<proteinExistence type="predicted"/>
<feature type="compositionally biased region" description="Basic and acidic residues" evidence="1">
    <location>
        <begin position="72"/>
        <end position="85"/>
    </location>
</feature>
<dbReference type="AlphaFoldDB" id="A0AAJ7W832"/>
<evidence type="ECO:0000256" key="1">
    <source>
        <dbReference type="SAM" id="MobiDB-lite"/>
    </source>
</evidence>
<evidence type="ECO:0000313" key="2">
    <source>
        <dbReference type="Proteomes" id="UP000694925"/>
    </source>
</evidence>
<reference evidence="3" key="1">
    <citation type="submission" date="2025-08" db="UniProtKB">
        <authorList>
            <consortium name="RefSeq"/>
        </authorList>
    </citation>
    <scope>IDENTIFICATION</scope>
    <source>
        <tissue evidence="3">Whole body</tissue>
    </source>
</reference>
<dbReference type="KEGG" id="ccal:113463868"/>
<dbReference type="GeneID" id="113463868"/>
<sequence length="162" mass="17590">MAMALNDSTMIEDVPSQGQEILPFDAAGDEFILSTNLEGFEGMEEGIVQEKNKVIDAERARSSSTPKPVNTKVEDGFSHGKERTKGKVIRVVKRHAEKDDDSGIASADKDSSGASSTLAISLPLEEEAAKIEKTPVARQAVRRESHKTSSHGKPKTERTVKK</sequence>
<keyword evidence="2" id="KW-1185">Reference proteome</keyword>
<feature type="compositionally biased region" description="Basic and acidic residues" evidence="1">
    <location>
        <begin position="127"/>
        <end position="147"/>
    </location>
</feature>
<feature type="region of interest" description="Disordered" evidence="1">
    <location>
        <begin position="57"/>
        <end position="162"/>
    </location>
</feature>
<evidence type="ECO:0000313" key="3">
    <source>
        <dbReference type="RefSeq" id="XP_026666671.1"/>
    </source>
</evidence>
<name>A0AAJ7W832_9HYME</name>
<feature type="compositionally biased region" description="Basic residues" evidence="1">
    <location>
        <begin position="86"/>
        <end position="95"/>
    </location>
</feature>